<sequence length="250" mass="26443">MDATTITRVLFSTPNIHVYTIPPLTSTKGFLAASWTAPPRPTAKEIFTARLRVVESSISSDDAATDLAIEIRLEDSSTGDLFAAAPYTSSAVVQAALDSARFFALRVQGEGGMKATLGIGFEDRSPAFDFGIALTEARKLLGWEGSGAVNGKVKEGLAEEVKRDFSLKEGEKIHVQVGGKNRRVHGQVGQHGEGPKDEGTALFSIAPPPPPAGKASERVALPPPPPPKAQASSKNAQDLGFDDGEFGEFQ</sequence>
<dbReference type="GO" id="GO:0006897">
    <property type="term" value="P:endocytosis"/>
    <property type="evidence" value="ECO:0007669"/>
    <property type="project" value="InterPro"/>
</dbReference>
<organism evidence="3 4">
    <name type="scientific">Cryoendolithus antarcticus</name>
    <dbReference type="NCBI Taxonomy" id="1507870"/>
    <lineage>
        <taxon>Eukaryota</taxon>
        <taxon>Fungi</taxon>
        <taxon>Dikarya</taxon>
        <taxon>Ascomycota</taxon>
        <taxon>Pezizomycotina</taxon>
        <taxon>Dothideomycetes</taxon>
        <taxon>Dothideomycetidae</taxon>
        <taxon>Cladosporiales</taxon>
        <taxon>Cladosporiaceae</taxon>
        <taxon>Cryoendolithus</taxon>
    </lineage>
</organism>
<evidence type="ECO:0000256" key="1">
    <source>
        <dbReference type="SAM" id="MobiDB-lite"/>
    </source>
</evidence>
<comment type="caution">
    <text evidence="3">The sequence shown here is derived from an EMBL/GenBank/DDBJ whole genome shotgun (WGS) entry which is preliminary data.</text>
</comment>
<dbReference type="STRING" id="1507870.A0A1V8SMT3"/>
<evidence type="ECO:0000313" key="3">
    <source>
        <dbReference type="EMBL" id="OQO00182.1"/>
    </source>
</evidence>
<dbReference type="OrthoDB" id="10265489at2759"/>
<reference evidence="4" key="1">
    <citation type="submission" date="2017-03" db="EMBL/GenBank/DDBJ databases">
        <title>Genomes of endolithic fungi from Antarctica.</title>
        <authorList>
            <person name="Coleine C."/>
            <person name="Masonjones S."/>
            <person name="Stajich J.E."/>
        </authorList>
    </citation>
    <scope>NUCLEOTIDE SEQUENCE [LARGE SCALE GENOMIC DNA]</scope>
    <source>
        <strain evidence="4">CCFEE 5527</strain>
    </source>
</reference>
<dbReference type="Proteomes" id="UP000192596">
    <property type="component" value="Unassembled WGS sequence"/>
</dbReference>
<keyword evidence="4" id="KW-1185">Reference proteome</keyword>
<feature type="domain" description="NECAP PHear" evidence="2">
    <location>
        <begin position="6"/>
        <end position="177"/>
    </location>
</feature>
<dbReference type="Gene3D" id="2.30.29.30">
    <property type="entry name" value="Pleckstrin-homology domain (PH domain)/Phosphotyrosine-binding domain (PTB)"/>
    <property type="match status" value="1"/>
</dbReference>
<dbReference type="EMBL" id="NAJO01000036">
    <property type="protein sequence ID" value="OQO00182.1"/>
    <property type="molecule type" value="Genomic_DNA"/>
</dbReference>
<gene>
    <name evidence="3" type="ORF">B0A48_13969</name>
</gene>
<dbReference type="PANTHER" id="PTHR12847">
    <property type="entry name" value="ATP-BINDING CASSETTE ABC TRANSPORTER-RELATED"/>
    <property type="match status" value="1"/>
</dbReference>
<name>A0A1V8SMT3_9PEZI</name>
<dbReference type="Pfam" id="PF07933">
    <property type="entry name" value="DUF1681"/>
    <property type="match status" value="1"/>
</dbReference>
<dbReference type="FunFam" id="2.30.29.30:FF:000465">
    <property type="entry name" value="Adaptin ear-binding coat-associated protein 2"/>
    <property type="match status" value="1"/>
</dbReference>
<dbReference type="PANTHER" id="PTHR12847:SF9">
    <property type="entry name" value="NECAP-LIKE PROTEIN CG9132"/>
    <property type="match status" value="1"/>
</dbReference>
<evidence type="ECO:0000313" key="4">
    <source>
        <dbReference type="Proteomes" id="UP000192596"/>
    </source>
</evidence>
<dbReference type="SUPFAM" id="SSF50729">
    <property type="entry name" value="PH domain-like"/>
    <property type="match status" value="1"/>
</dbReference>
<feature type="region of interest" description="Disordered" evidence="1">
    <location>
        <begin position="177"/>
        <end position="250"/>
    </location>
</feature>
<dbReference type="GO" id="GO:0030125">
    <property type="term" value="C:clathrin vesicle coat"/>
    <property type="evidence" value="ECO:0007669"/>
    <property type="project" value="TreeGrafter"/>
</dbReference>
<protein>
    <recommendedName>
        <fullName evidence="2">NECAP PHear domain-containing protein</fullName>
    </recommendedName>
</protein>
<feature type="compositionally biased region" description="Acidic residues" evidence="1">
    <location>
        <begin position="240"/>
        <end position="250"/>
    </location>
</feature>
<dbReference type="InterPro" id="IPR011993">
    <property type="entry name" value="PH-like_dom_sf"/>
</dbReference>
<dbReference type="AlphaFoldDB" id="A0A1V8SMT3"/>
<accession>A0A1V8SMT3</accession>
<proteinExistence type="predicted"/>
<evidence type="ECO:0000259" key="2">
    <source>
        <dbReference type="Pfam" id="PF07933"/>
    </source>
</evidence>
<dbReference type="InParanoid" id="A0A1V8SMT3"/>
<dbReference type="InterPro" id="IPR012466">
    <property type="entry name" value="NECAP_PHear"/>
</dbReference>